<evidence type="ECO:0000313" key="3">
    <source>
        <dbReference type="Proteomes" id="UP001445732"/>
    </source>
</evidence>
<sequence length="529" mass="56516">MALVAATLSGCGPAEMTNDSAAFGRVSAPAVADQKPLAAPAELNPTTVIATPAYNIADANDVGRIDVGWVKPSGGNPDRYVLLATCKTGCSTATRTTTVALPSTGVFQWGGFEATERYEITVQARYPSSGGGFTYSDPVIAQAPVTVEKRAVSTDPEQSDFRTAAEYSEARGGEVLIVVRNGRTIFRADAGANDPNPYEGGPIQLASGTKSFSCAFATAARMDQVFGNPTGDAFNQLARLWITEWRPGSPFEPEHKAEIRLRDLLMLRAGLTGADAYDARPTVVATLDTYKLAREEDVSANPPNDAYFLYDPLSFQAFANAFQIAAPNNIAPALIPGRPGDDPVNYINERVFKRIGMNVPVDQWTRDVIGSPQMAGGAVMLPEDWAKFGVMTIQNGAYGGKRILDGALMTDCVTAPNNAYSGYGVGWWLNRDSTGTYNPLQDPGMPTDGAPYPGTNNINPRAPRSMYFAAGTGKERLYVFPEENTIIVRMASVDGLLLADDWSDACFIQLAFPSAPDSNPGTSIGLCRV</sequence>
<evidence type="ECO:0000313" key="2">
    <source>
        <dbReference type="EMBL" id="MEQ7154551.1"/>
    </source>
</evidence>
<name>A0ABV1NL35_9CAUL</name>
<dbReference type="InterPro" id="IPR050789">
    <property type="entry name" value="Diverse_Enzym_Activities"/>
</dbReference>
<dbReference type="PANTHER" id="PTHR43283:SF7">
    <property type="entry name" value="BETA-LACTAMASE-RELATED DOMAIN-CONTAINING PROTEIN"/>
    <property type="match status" value="1"/>
</dbReference>
<organism evidence="2 3">
    <name type="scientific">Brevundimonas aurifodinae</name>
    <dbReference type="NCBI Taxonomy" id="1508312"/>
    <lineage>
        <taxon>Bacteria</taxon>
        <taxon>Pseudomonadati</taxon>
        <taxon>Pseudomonadota</taxon>
        <taxon>Alphaproteobacteria</taxon>
        <taxon>Caulobacterales</taxon>
        <taxon>Caulobacteraceae</taxon>
        <taxon>Brevundimonas</taxon>
    </lineage>
</organism>
<gene>
    <name evidence="2" type="ORF">ABN401_04925</name>
</gene>
<dbReference type="InterPro" id="IPR012338">
    <property type="entry name" value="Beta-lactam/transpept-like"/>
</dbReference>
<keyword evidence="3" id="KW-1185">Reference proteome</keyword>
<dbReference type="EMBL" id="JBEGDD010000003">
    <property type="protein sequence ID" value="MEQ7154551.1"/>
    <property type="molecule type" value="Genomic_DNA"/>
</dbReference>
<dbReference type="PANTHER" id="PTHR43283">
    <property type="entry name" value="BETA-LACTAMASE-RELATED"/>
    <property type="match status" value="1"/>
</dbReference>
<proteinExistence type="predicted"/>
<dbReference type="Gene3D" id="3.40.710.10">
    <property type="entry name" value="DD-peptidase/beta-lactamase superfamily"/>
    <property type="match status" value="1"/>
</dbReference>
<feature type="domain" description="Beta-lactamase-related" evidence="1">
    <location>
        <begin position="166"/>
        <end position="494"/>
    </location>
</feature>
<keyword evidence="2" id="KW-0378">Hydrolase</keyword>
<comment type="caution">
    <text evidence="2">The sequence shown here is derived from an EMBL/GenBank/DDBJ whole genome shotgun (WGS) entry which is preliminary data.</text>
</comment>
<dbReference type="SUPFAM" id="SSF56601">
    <property type="entry name" value="beta-lactamase/transpeptidase-like"/>
    <property type="match status" value="1"/>
</dbReference>
<protein>
    <submittedName>
        <fullName evidence="2">Serine hydrolase</fullName>
    </submittedName>
</protein>
<dbReference type="InterPro" id="IPR001466">
    <property type="entry name" value="Beta-lactam-related"/>
</dbReference>
<dbReference type="Proteomes" id="UP001445732">
    <property type="component" value="Unassembled WGS sequence"/>
</dbReference>
<dbReference type="RefSeq" id="WP_349683717.1">
    <property type="nucleotide sequence ID" value="NZ_JBEGDD010000003.1"/>
</dbReference>
<accession>A0ABV1NL35</accession>
<evidence type="ECO:0000259" key="1">
    <source>
        <dbReference type="Pfam" id="PF00144"/>
    </source>
</evidence>
<dbReference type="Pfam" id="PF00144">
    <property type="entry name" value="Beta-lactamase"/>
    <property type="match status" value="1"/>
</dbReference>
<reference evidence="2 3" key="1">
    <citation type="submission" date="2024-06" db="EMBL/GenBank/DDBJ databases">
        <title>Brevundimonas sp. C11.</title>
        <authorList>
            <person name="Maltman C."/>
        </authorList>
    </citation>
    <scope>NUCLEOTIDE SEQUENCE [LARGE SCALE GENOMIC DNA]</scope>
    <source>
        <strain evidence="2 3">C11</strain>
    </source>
</reference>
<dbReference type="GO" id="GO:0016787">
    <property type="term" value="F:hydrolase activity"/>
    <property type="evidence" value="ECO:0007669"/>
    <property type="project" value="UniProtKB-KW"/>
</dbReference>